<organism evidence="2 3">
    <name type="scientific">Oceanirhabdus seepicola</name>
    <dbReference type="NCBI Taxonomy" id="2828781"/>
    <lineage>
        <taxon>Bacteria</taxon>
        <taxon>Bacillati</taxon>
        <taxon>Bacillota</taxon>
        <taxon>Clostridia</taxon>
        <taxon>Eubacteriales</taxon>
        <taxon>Clostridiaceae</taxon>
        <taxon>Oceanirhabdus</taxon>
    </lineage>
</organism>
<reference evidence="2" key="2">
    <citation type="submission" date="2021-04" db="EMBL/GenBank/DDBJ databases">
        <authorList>
            <person name="Dong X."/>
        </authorList>
    </citation>
    <scope>NUCLEOTIDE SEQUENCE</scope>
    <source>
        <strain evidence="2">ZWT</strain>
    </source>
</reference>
<keyword evidence="1" id="KW-1133">Transmembrane helix</keyword>
<evidence type="ECO:0008006" key="4">
    <source>
        <dbReference type="Google" id="ProtNLM"/>
    </source>
</evidence>
<keyword evidence="3" id="KW-1185">Reference proteome</keyword>
<sequence length="214" mass="24206">MTELLKNAFTGINIIPTVLLLIVVFYWIGVIFGALGFDFLDFELDGADNSGPFYAVLSFLNLAELPFMLVFSILILNFWIIAMLMYYLPIVSGGPVNAVLLLPAMVVSMFITKYETVPLKGIFNDSSVQEERGREVIEHECILKCDLENGRLGQAEIKRDGASIVINVKSEFHEESFHKDEVAFVIRKDTDKNIYYIVKMEEKKNELFDSGTIS</sequence>
<dbReference type="AlphaFoldDB" id="A0A9J6PAJ4"/>
<feature type="transmembrane region" description="Helical" evidence="1">
    <location>
        <begin position="12"/>
        <end position="35"/>
    </location>
</feature>
<dbReference type="EMBL" id="JAGSOJ010000007">
    <property type="protein sequence ID" value="MCM1992798.1"/>
    <property type="molecule type" value="Genomic_DNA"/>
</dbReference>
<feature type="transmembrane region" description="Helical" evidence="1">
    <location>
        <begin position="86"/>
        <end position="111"/>
    </location>
</feature>
<keyword evidence="1" id="KW-0812">Transmembrane</keyword>
<keyword evidence="1" id="KW-0472">Membrane</keyword>
<feature type="transmembrane region" description="Helical" evidence="1">
    <location>
        <begin position="55"/>
        <end position="79"/>
    </location>
</feature>
<dbReference type="RefSeq" id="WP_250861966.1">
    <property type="nucleotide sequence ID" value="NZ_JAGSOJ010000007.1"/>
</dbReference>
<evidence type="ECO:0000256" key="1">
    <source>
        <dbReference type="SAM" id="Phobius"/>
    </source>
</evidence>
<gene>
    <name evidence="2" type="ORF">KDK92_24025</name>
</gene>
<protein>
    <recommendedName>
        <fullName evidence="4">DUF1449 family protein</fullName>
    </recommendedName>
</protein>
<accession>A0A9J6PAJ4</accession>
<evidence type="ECO:0000313" key="3">
    <source>
        <dbReference type="Proteomes" id="UP001056429"/>
    </source>
</evidence>
<dbReference type="Proteomes" id="UP001056429">
    <property type="component" value="Unassembled WGS sequence"/>
</dbReference>
<evidence type="ECO:0000313" key="2">
    <source>
        <dbReference type="EMBL" id="MCM1992798.1"/>
    </source>
</evidence>
<reference evidence="2" key="1">
    <citation type="journal article" date="2021" name="mSystems">
        <title>Bacteria and Archaea Synergistically Convert Glycine Betaine to Biogenic Methane in the Formosa Cold Seep of the South China Sea.</title>
        <authorList>
            <person name="Li L."/>
            <person name="Zhang W."/>
            <person name="Zhang S."/>
            <person name="Song L."/>
            <person name="Sun Q."/>
            <person name="Zhang H."/>
            <person name="Xiang H."/>
            <person name="Dong X."/>
        </authorList>
    </citation>
    <scope>NUCLEOTIDE SEQUENCE</scope>
    <source>
        <strain evidence="2">ZWT</strain>
    </source>
</reference>
<name>A0A9J6PAJ4_9CLOT</name>
<comment type="caution">
    <text evidence="2">The sequence shown here is derived from an EMBL/GenBank/DDBJ whole genome shotgun (WGS) entry which is preliminary data.</text>
</comment>
<proteinExistence type="predicted"/>